<keyword evidence="4" id="KW-0804">Transcription</keyword>
<keyword evidence="8" id="KW-1185">Reference proteome</keyword>
<gene>
    <name evidence="7" type="ORF">N7494_000278</name>
</gene>
<comment type="caution">
    <text evidence="7">The sequence shown here is derived from an EMBL/GenBank/DDBJ whole genome shotgun (WGS) entry which is preliminary data.</text>
</comment>
<dbReference type="PANTHER" id="PTHR31845">
    <property type="entry name" value="FINGER DOMAIN PROTEIN, PUTATIVE-RELATED"/>
    <property type="match status" value="1"/>
</dbReference>
<feature type="region of interest" description="Disordered" evidence="6">
    <location>
        <begin position="469"/>
        <end position="491"/>
    </location>
</feature>
<evidence type="ECO:0000313" key="7">
    <source>
        <dbReference type="EMBL" id="KAJ5556363.1"/>
    </source>
</evidence>
<keyword evidence="2" id="KW-0805">Transcription regulation</keyword>
<evidence type="ECO:0000313" key="8">
    <source>
        <dbReference type="Proteomes" id="UP001220324"/>
    </source>
</evidence>
<comment type="subcellular location">
    <subcellularLocation>
        <location evidence="1">Nucleus</location>
    </subcellularLocation>
</comment>
<sequence>MLTVPKKDSCTGSQSGPATITVGDSKSCQQRDESVTDESSASVAAIGPAACTDVIDQGILTIDAANVLLKGYRTTLAPYCPFVIIPPQVNAEQLRREKPFLFLVTITAALYSNMPLQRKLEMEVKKKISDCMIGGAQISFEVLQGLLVHIAWCQYHSRPRRYGQYLHLALSIITDLQLDRSPEHRFWTTRVSFDGDDDKETVSWGRDEKRAVIGCYYFASAISQILQKQFHFPYLPYLENIGMELATDPEYASDKYLLHVVRLQRISAKIARYSAPNLPMPHEANPGIKHSYDELKAELSLYQANLPFPLTENHILFTNFHAVELCLCQIAVFDYNRNAQSIRHYSSFQLDALHMGLAVSKTLLEFYVSLPLCHDVAFNNSIWVQLGFAATLACKLSVAAIGPSVHAHTAELCRALDISNILSRCIIRVQALVTSDMDASGDRDVFYHYERRLKRVKWWFENGTLSGSNNDSSKHGAQLPSGVDSSTMPASQHLDVSHPSMDVFGLYLQWPGLFSDASVEGPFVDWVGQPIPSFDQQHLI</sequence>
<dbReference type="GO" id="GO:0005634">
    <property type="term" value="C:nucleus"/>
    <property type="evidence" value="ECO:0007669"/>
    <property type="project" value="UniProtKB-SubCell"/>
</dbReference>
<dbReference type="GO" id="GO:0000976">
    <property type="term" value="F:transcription cis-regulatory region binding"/>
    <property type="evidence" value="ECO:0007669"/>
    <property type="project" value="TreeGrafter"/>
</dbReference>
<dbReference type="GO" id="GO:0000981">
    <property type="term" value="F:DNA-binding transcription factor activity, RNA polymerase II-specific"/>
    <property type="evidence" value="ECO:0007669"/>
    <property type="project" value="TreeGrafter"/>
</dbReference>
<evidence type="ECO:0000256" key="3">
    <source>
        <dbReference type="ARBA" id="ARBA00023125"/>
    </source>
</evidence>
<feature type="compositionally biased region" description="Polar residues" evidence="6">
    <location>
        <begin position="10"/>
        <end position="28"/>
    </location>
</feature>
<reference evidence="7 8" key="1">
    <citation type="journal article" date="2023" name="IMA Fungus">
        <title>Comparative genomic study of the Penicillium genus elucidates a diverse pangenome and 15 lateral gene transfer events.</title>
        <authorList>
            <person name="Petersen C."/>
            <person name="Sorensen T."/>
            <person name="Nielsen M.R."/>
            <person name="Sondergaard T.E."/>
            <person name="Sorensen J.L."/>
            <person name="Fitzpatrick D.A."/>
            <person name="Frisvad J.C."/>
            <person name="Nielsen K.L."/>
        </authorList>
    </citation>
    <scope>NUCLEOTIDE SEQUENCE [LARGE SCALE GENOMIC DNA]</scope>
    <source>
        <strain evidence="7 8">IBT 35679</strain>
    </source>
</reference>
<dbReference type="EMBL" id="JAQIZZ010000001">
    <property type="protein sequence ID" value="KAJ5556363.1"/>
    <property type="molecule type" value="Genomic_DNA"/>
</dbReference>
<dbReference type="Proteomes" id="UP001220324">
    <property type="component" value="Unassembled WGS sequence"/>
</dbReference>
<proteinExistence type="predicted"/>
<evidence type="ECO:0000256" key="4">
    <source>
        <dbReference type="ARBA" id="ARBA00023163"/>
    </source>
</evidence>
<dbReference type="CDD" id="cd12148">
    <property type="entry name" value="fungal_TF_MHR"/>
    <property type="match status" value="1"/>
</dbReference>
<dbReference type="AlphaFoldDB" id="A0AAD6D6N4"/>
<evidence type="ECO:0008006" key="9">
    <source>
        <dbReference type="Google" id="ProtNLM"/>
    </source>
</evidence>
<accession>A0AAD6D6N4</accession>
<evidence type="ECO:0000256" key="5">
    <source>
        <dbReference type="ARBA" id="ARBA00023242"/>
    </source>
</evidence>
<keyword evidence="3" id="KW-0238">DNA-binding</keyword>
<feature type="region of interest" description="Disordered" evidence="6">
    <location>
        <begin position="1"/>
        <end position="34"/>
    </location>
</feature>
<protein>
    <recommendedName>
        <fullName evidence="9">Transcription factor domain-containing protein</fullName>
    </recommendedName>
</protein>
<organism evidence="7 8">
    <name type="scientific">Penicillium frequentans</name>
    <dbReference type="NCBI Taxonomy" id="3151616"/>
    <lineage>
        <taxon>Eukaryota</taxon>
        <taxon>Fungi</taxon>
        <taxon>Dikarya</taxon>
        <taxon>Ascomycota</taxon>
        <taxon>Pezizomycotina</taxon>
        <taxon>Eurotiomycetes</taxon>
        <taxon>Eurotiomycetidae</taxon>
        <taxon>Eurotiales</taxon>
        <taxon>Aspergillaceae</taxon>
        <taxon>Penicillium</taxon>
    </lineage>
</organism>
<evidence type="ECO:0000256" key="2">
    <source>
        <dbReference type="ARBA" id="ARBA00023015"/>
    </source>
</evidence>
<dbReference type="InterPro" id="IPR051089">
    <property type="entry name" value="prtT"/>
</dbReference>
<evidence type="ECO:0000256" key="6">
    <source>
        <dbReference type="SAM" id="MobiDB-lite"/>
    </source>
</evidence>
<name>A0AAD6D6N4_9EURO</name>
<dbReference type="PANTHER" id="PTHR31845:SF37">
    <property type="entry name" value="TRANSCRIPTION FACTOR DOMAIN-CONTAINING PROTEIN"/>
    <property type="match status" value="1"/>
</dbReference>
<keyword evidence="5" id="KW-0539">Nucleus</keyword>
<evidence type="ECO:0000256" key="1">
    <source>
        <dbReference type="ARBA" id="ARBA00004123"/>
    </source>
</evidence>